<proteinExistence type="predicted"/>
<accession>A0AAU7FA19</accession>
<organism evidence="1">
    <name type="scientific">Chitinibacter mangrovi</name>
    <dbReference type="NCBI Taxonomy" id="3153927"/>
    <lineage>
        <taxon>Bacteria</taxon>
        <taxon>Pseudomonadati</taxon>
        <taxon>Pseudomonadota</taxon>
        <taxon>Betaproteobacteria</taxon>
        <taxon>Neisseriales</taxon>
        <taxon>Chitinibacteraceae</taxon>
        <taxon>Chitinibacter</taxon>
    </lineage>
</organism>
<name>A0AAU7FA19_9NEIS</name>
<protein>
    <submittedName>
        <fullName evidence="1">Uncharacterized protein</fullName>
    </submittedName>
</protein>
<sequence length="292" mass="33156">MNRRVFDRAATLDLFNPSIGDYVLQRYKDDVSMLRNGMQSLRSESSLTTLLSLQRNGDLSKVDFNDICNFMMGELVACGFEGVSTSYVSLLCLYRIIEINDGEIIFQGDWSCAIDFILLNADGCATYDSFVVIEWALSEGEISNKQVLDFVEKNVCSIGSDDEIRAASSLISSVPTTIEAYQENVELLKEHVINLMCDNFCEFIEVSDAFSKVGYGEYDEAEKEIKNLIKYKLSELNVNFLESDIEIVAGSYSISYELDRYYEDHGDDYSYDNDRSSKVFSINEVDELFDRS</sequence>
<dbReference type="KEGG" id="cmav:ABHF33_15235"/>
<gene>
    <name evidence="1" type="ORF">ABHF33_15235</name>
</gene>
<dbReference type="RefSeq" id="WP_348944746.1">
    <property type="nucleotide sequence ID" value="NZ_CP157355.1"/>
</dbReference>
<dbReference type="EMBL" id="CP157355">
    <property type="protein sequence ID" value="XBM00393.1"/>
    <property type="molecule type" value="Genomic_DNA"/>
</dbReference>
<evidence type="ECO:0000313" key="1">
    <source>
        <dbReference type="EMBL" id="XBM00393.1"/>
    </source>
</evidence>
<dbReference type="AlphaFoldDB" id="A0AAU7FA19"/>
<reference evidence="1" key="1">
    <citation type="submission" date="2024-05" db="EMBL/GenBank/DDBJ databases">
        <authorList>
            <person name="Yang L."/>
            <person name="Pan L."/>
        </authorList>
    </citation>
    <scope>NUCLEOTIDE SEQUENCE</scope>
    <source>
        <strain evidence="1">FCG-7</strain>
    </source>
</reference>